<dbReference type="CDD" id="cd00592">
    <property type="entry name" value="HTH_MerR-like"/>
    <property type="match status" value="1"/>
</dbReference>
<dbReference type="PROSITE" id="PS50937">
    <property type="entry name" value="HTH_MERR_2"/>
    <property type="match status" value="1"/>
</dbReference>
<name>A0A563EM07_9PSEU</name>
<dbReference type="AlphaFoldDB" id="A0A563EM07"/>
<dbReference type="GO" id="GO:0003677">
    <property type="term" value="F:DNA binding"/>
    <property type="evidence" value="ECO:0007669"/>
    <property type="project" value="UniProtKB-KW"/>
</dbReference>
<evidence type="ECO:0000256" key="2">
    <source>
        <dbReference type="SAM" id="Coils"/>
    </source>
</evidence>
<dbReference type="PANTHER" id="PTHR30204:SF93">
    <property type="entry name" value="HTH MERR-TYPE DOMAIN-CONTAINING PROTEIN"/>
    <property type="match status" value="1"/>
</dbReference>
<dbReference type="EMBL" id="VOBR01000022">
    <property type="protein sequence ID" value="TWP48193.1"/>
    <property type="molecule type" value="Genomic_DNA"/>
</dbReference>
<dbReference type="GO" id="GO:0003700">
    <property type="term" value="F:DNA-binding transcription factor activity"/>
    <property type="evidence" value="ECO:0007669"/>
    <property type="project" value="InterPro"/>
</dbReference>
<dbReference type="InterPro" id="IPR009061">
    <property type="entry name" value="DNA-bd_dom_put_sf"/>
</dbReference>
<dbReference type="InterPro" id="IPR047057">
    <property type="entry name" value="MerR_fam"/>
</dbReference>
<dbReference type="RefSeq" id="WP_146356890.1">
    <property type="nucleotide sequence ID" value="NZ_VOBR01000022.1"/>
</dbReference>
<protein>
    <submittedName>
        <fullName evidence="4">MerR family transcriptional regulator</fullName>
    </submittedName>
</protein>
<feature type="coiled-coil region" evidence="2">
    <location>
        <begin position="75"/>
        <end position="102"/>
    </location>
</feature>
<dbReference type="OrthoDB" id="4569196at2"/>
<keyword evidence="1" id="KW-0238">DNA-binding</keyword>
<organism evidence="4 5">
    <name type="scientific">Lentzea tibetensis</name>
    <dbReference type="NCBI Taxonomy" id="2591470"/>
    <lineage>
        <taxon>Bacteria</taxon>
        <taxon>Bacillati</taxon>
        <taxon>Actinomycetota</taxon>
        <taxon>Actinomycetes</taxon>
        <taxon>Pseudonocardiales</taxon>
        <taxon>Pseudonocardiaceae</taxon>
        <taxon>Lentzea</taxon>
    </lineage>
</organism>
<evidence type="ECO:0000259" key="3">
    <source>
        <dbReference type="PROSITE" id="PS50937"/>
    </source>
</evidence>
<dbReference type="PANTHER" id="PTHR30204">
    <property type="entry name" value="REDOX-CYCLING DRUG-SENSING TRANSCRIPTIONAL ACTIVATOR SOXR"/>
    <property type="match status" value="1"/>
</dbReference>
<dbReference type="SUPFAM" id="SSF46955">
    <property type="entry name" value="Putative DNA-binding domain"/>
    <property type="match status" value="1"/>
</dbReference>
<keyword evidence="2" id="KW-0175">Coiled coil</keyword>
<accession>A0A563EM07</accession>
<dbReference type="PRINTS" id="PR00040">
    <property type="entry name" value="HTHMERR"/>
</dbReference>
<evidence type="ECO:0000313" key="4">
    <source>
        <dbReference type="EMBL" id="TWP48193.1"/>
    </source>
</evidence>
<dbReference type="SMART" id="SM00422">
    <property type="entry name" value="HTH_MERR"/>
    <property type="match status" value="1"/>
</dbReference>
<evidence type="ECO:0000313" key="5">
    <source>
        <dbReference type="Proteomes" id="UP000316639"/>
    </source>
</evidence>
<gene>
    <name evidence="4" type="ORF">FKR81_29920</name>
</gene>
<proteinExistence type="predicted"/>
<sequence length="227" mass="25000">MLIGELADLAGTTVRAIRHYHAEGLLPEPIRDSLGYRRYGMADLTRLVRIRQLRDAGLPVDRIPAALSGDLTAHLDAFDAELAEQERAIALQRKRIAELRGSTVELPERVVGLYDHLAANGVRADLIELDRQAWQLVATTAPGLLAEFDRMLAAPQAREQWLDLALQLQDGTGDPAELAGRLTALLPKFPEADDLPPAVRKLIATFLDPFNQVQHEVTTRVTGVDLP</sequence>
<dbReference type="Proteomes" id="UP000316639">
    <property type="component" value="Unassembled WGS sequence"/>
</dbReference>
<dbReference type="Pfam" id="PF13411">
    <property type="entry name" value="MerR_1"/>
    <property type="match status" value="1"/>
</dbReference>
<keyword evidence="5" id="KW-1185">Reference proteome</keyword>
<comment type="caution">
    <text evidence="4">The sequence shown here is derived from an EMBL/GenBank/DDBJ whole genome shotgun (WGS) entry which is preliminary data.</text>
</comment>
<feature type="domain" description="HTH merR-type" evidence="3">
    <location>
        <begin position="1"/>
        <end position="69"/>
    </location>
</feature>
<reference evidence="4 5" key="1">
    <citation type="submission" date="2019-07" db="EMBL/GenBank/DDBJ databases">
        <title>Lentzea xizangensis sp. nov., isolated from Qinghai-Tibetan Plateau Soils.</title>
        <authorList>
            <person name="Huang J."/>
        </authorList>
    </citation>
    <scope>NUCLEOTIDE SEQUENCE [LARGE SCALE GENOMIC DNA]</scope>
    <source>
        <strain evidence="4 5">FXJ1.1311</strain>
    </source>
</reference>
<dbReference type="Gene3D" id="1.10.1660.10">
    <property type="match status" value="1"/>
</dbReference>
<evidence type="ECO:0000256" key="1">
    <source>
        <dbReference type="ARBA" id="ARBA00023125"/>
    </source>
</evidence>
<dbReference type="InterPro" id="IPR000551">
    <property type="entry name" value="MerR-type_HTH_dom"/>
</dbReference>